<dbReference type="NCBIfam" id="TIGR04183">
    <property type="entry name" value="Por_Secre_tail"/>
    <property type="match status" value="1"/>
</dbReference>
<dbReference type="EMBL" id="JACRTF010000001">
    <property type="protein sequence ID" value="MBC8591917.1"/>
    <property type="molecule type" value="Genomic_DNA"/>
</dbReference>
<accession>A0A926F2P7</accession>
<dbReference type="RefSeq" id="WP_262433134.1">
    <property type="nucleotide sequence ID" value="NZ_JACRTF010000001.1"/>
</dbReference>
<sequence length="1545" mass="172842">MKKIFLLMLLGLFYSLGMKAQYFNTPLFNAGFNSAEELNQWVEETSPSPGEDNTYWKLEEAPRSFSEIDPSSTNTLKFESTTGSQFLSVLTSPEIDATGKKGLAVGFYHANFMLQAFQKVFYFIEISADNGAVRDTIFNSQTDTYKGTLISGWRYILTYLPSKYDNKKLKFRLIVDAREFTGNRCFFYLDGLYLTHRFENDAHLSFSNMQKSNPNMTTNDRVFSNAETITVKLKNNGLKEIESIDLAYQVDDNVPVKETFTPAKTILMGDSVEYTFKTKADLGKFRTIYKFRTWTELAGDLNHANDTIAELLQNITTDVPYIPQFWFEKNGYMNLDMDEWTTEADYNSGWWRINATPKPGYCFIDFSRAAEDCNAVLRSRPIYFKAGVKYEMRFNACTYMEGIEPLADNQKNKLTISLTKDPNGLENLTEIWKNDALDRENGLNSSVRFEVPEDAAYFVSFKCTSLKTAKELRIRDFYFVTAPRKDAKIMEVVAPVSTKYMFDSKEVVEIAVLNNGLDVISANTLKVCAQLNGGDVIEETIPESIPVNTTLKYTFKNTVDLSDLSQKHKLGIWTSLPGDENLLNDSIAKVVENKVSGIPYIADFTTDDAGNFPQEKEMWEIVDANEDGHTFIAEKAQWGNNFFFSYGGSEEVSIPATNEFLYSRPVKLEAGANYRIQYSANIMENTAGVLHLKTSLYKITDGVKTETKVLFEENISSYNSQEHITNIEEGGVYVIGYHVQSSEPIDYSIRINNLKVTKTAETDIALDEILMAGKYLSAYRSLPIGVKVSNPGINAIESFSVSVSSPSLGTKTQEFKQVIQPLNYTYVYLDENMNFTGTEDETVSVKVSMENDGFESNNTKEFSISYLENAALPYSAEFQETEGFLAIDKNKDSRRFKAFETTEGVLQQKIHGYSISGDLEEDGDLLMSRGMVFEAEKVYKLSFDYVATNTSVIMPLLEVYALNVNSGERIPVATVVNDGKYDTKCQYLGYFSVPANEVYTICFAPAAGDNSIKLSGMLEVAEVEDTPDVAVTAIRIPAEDAVFNEKVDMMVMIKNNSSLPLMSVPFSCQVADTVYYSSRISELEPGVESEVYFSGVDMFTPGDYTFVIKAEMPVDKTPDDNVFTKTIKSLPVIEMEMRSLDSPKSGTLTATEAIVVSLSNNGKGAISNVPVHYSVTHVESETKVESDETVATEIPEGETLQFTFDKKVDMSVEGTYTIAVYVSVPDETVLTNDTIRTSVVSTRKVFDVGVVSVVDPVDGSLSTEEQVTVELKNFGEVNMYDIPVFAKIEKDGTLVKELTGVVNKCLLGETVNYTFTDKVDMQQYGEYVITAYSKGTNDLILQNDTCITKVKALKVDCGVIEIQNPGNECAIGKQPVTIVVKNFGEVELTDIPVRFKVGTMPQAGVVGQTLAPGETVVYTFPTEYNFRSEKEYTLTAYTELESDMDKENDSVSKIVKVVSTGIHSESTVNLQVYPNPVKEMVYIKADNELLKTVAIYDQKGNLQVKEVNIQNEELALPVTQLSNGLYLLYIETETGNLVRKLFKVD</sequence>
<dbReference type="Pfam" id="PF18962">
    <property type="entry name" value="Por_Secre_tail"/>
    <property type="match status" value="1"/>
</dbReference>
<name>A0A926F2P7_9BACT</name>
<dbReference type="InterPro" id="IPR013783">
    <property type="entry name" value="Ig-like_fold"/>
</dbReference>
<reference evidence="2" key="1">
    <citation type="submission" date="2020-08" db="EMBL/GenBank/DDBJ databases">
        <title>Genome public.</title>
        <authorList>
            <person name="Liu C."/>
            <person name="Sun Q."/>
        </authorList>
    </citation>
    <scope>NUCLEOTIDE SEQUENCE</scope>
    <source>
        <strain evidence="2">N12</strain>
    </source>
</reference>
<comment type="caution">
    <text evidence="2">The sequence shown here is derived from an EMBL/GenBank/DDBJ whole genome shotgun (WGS) entry which is preliminary data.</text>
</comment>
<evidence type="ECO:0000313" key="3">
    <source>
        <dbReference type="Proteomes" id="UP000651085"/>
    </source>
</evidence>
<dbReference type="Gene3D" id="2.60.40.10">
    <property type="entry name" value="Immunoglobulins"/>
    <property type="match status" value="2"/>
</dbReference>
<gene>
    <name evidence="2" type="ORF">H8744_01405</name>
</gene>
<organism evidence="2 3">
    <name type="scientific">Jilunia laotingensis</name>
    <dbReference type="NCBI Taxonomy" id="2763675"/>
    <lineage>
        <taxon>Bacteria</taxon>
        <taxon>Pseudomonadati</taxon>
        <taxon>Bacteroidota</taxon>
        <taxon>Bacteroidia</taxon>
        <taxon>Bacteroidales</taxon>
        <taxon>Bacteroidaceae</taxon>
        <taxon>Jilunia</taxon>
    </lineage>
</organism>
<dbReference type="InterPro" id="IPR026444">
    <property type="entry name" value="Secre_tail"/>
</dbReference>
<evidence type="ECO:0000313" key="2">
    <source>
        <dbReference type="EMBL" id="MBC8591917.1"/>
    </source>
</evidence>
<dbReference type="Proteomes" id="UP000651085">
    <property type="component" value="Unassembled WGS sequence"/>
</dbReference>
<keyword evidence="3" id="KW-1185">Reference proteome</keyword>
<feature type="domain" description="Secretion system C-terminal sorting" evidence="1">
    <location>
        <begin position="1472"/>
        <end position="1541"/>
    </location>
</feature>
<evidence type="ECO:0000259" key="1">
    <source>
        <dbReference type="Pfam" id="PF18962"/>
    </source>
</evidence>
<proteinExistence type="predicted"/>
<protein>
    <submittedName>
        <fullName evidence="2">T9SS type A sorting domain-containing protein</fullName>
    </submittedName>
</protein>